<dbReference type="PANTHER" id="PTHR33096:SF1">
    <property type="entry name" value="CXC1-LIKE CYSTEINE CLUSTER ASSOCIATED WITH KDZ TRANSPOSASES DOMAIN-CONTAINING PROTEIN"/>
    <property type="match status" value="1"/>
</dbReference>
<gene>
    <name evidence="6" type="ORF">EST38_g7310</name>
</gene>
<dbReference type="InterPro" id="IPR041320">
    <property type="entry name" value="CxC1"/>
</dbReference>
<sequence length="1298" mass="146415">MDNIRQQRRHQPYEGGFGQPYTSPSKRRNYKKTKKLIQPLGFHRRRQEVYSKLDKAQAKEPEKSAASSDSEGQEEDPAAWESDNEPEASTNSTGPAEMGWETDQGGERGADLLDPFGMEIDPDPPELKGAKPSQSSTTKSSARKSPTKTARLSHHDRWVELLPTLVPHYLKYCEATIGKPIPIPTDLKPVCSKKCPQKTYQILCLFYDHAETKAVNFCSCEGIVPVLIKNGLFPGSPSQPNIAISITLLDFYQALFERSCDAVNALASALVTHYRRRGFPVLNSSGGERADGLRKTATAAVSWYDHLGRLVDEQVNKAIQDAGKHLPETQSIGPQPDEPKAHHYLRQKCPACFAGRYGTSLSNGCDAHVYLDGCFSHRRLKHAGDPPHAHVPEHYIPKEQVDAMGDHISSVRSKPAKPRKIIVPDEAVDECEDGHIAGTGTNVKTDSSRYDDTGTMALVCRHDIPVFLANIDTPGEQQKYAASIVKKLFSMLPETATVAVFYDIGCVFDRSLQLYDILPASITSRMTVATSIMHSYAHQWACQLVYNPRIREGLGLSDGEGVERYWSRMRKIISVTRTSGRRRRLWLIDRLTARLAAESRDNLGNWMVRRFNDLDERVVKQSTILKECGVAERELRDLWKEQRTVQLSVCAHAPTRLKKDLDKLIAIQGDLDRVETTIKEATTSLGKGSQVVSTLKDLTAVYDQLSSKLDSLYVSLNISESFPALQDLPFVAVHKLLIARDLKINIRKRAIASFFENERLEQAVGGRNETLGTKNHQQVRAAIKKRKPAFVSAIRRFNKTCAELKELLKPEWDIPIPEPLPTDVHQLRDESHLMEDVWIERTVGHTPRWIESPEVRKGIRAVLALDRCKEERIRLGKEADNMCRWFGDELLRTELAIADPIIDQPIRRRLEGHRTRLLLCGPKWSSSPAVSKWRYQHHLDAAKRTTKQVSDTLSWLPVVEHHTHLIDFDSAKFASDNGSDNDEAETTSEIASPNPFQAGPSLDADAADLPDSDAFMLQDIIEHETEDSGDEDSADGLAFSILWTAPAPLIVDGSLIDSLSGPWLNNSPPDHHFRQVRMSSEIRDGCIEFCSQSLDRLARPSERLNDVCLNSGALLLQHIFAHERYRLKQAQECATFSSFDIHLSRYNRSISEVWRRTKDTRYWEKSVWLLPIHREYPSKHWVLSIIYPLHYCIYLYDSMASSRDAWKDEIKDIKFLLTKLAAASSENGHSLNLNTTDRWNIQPLITVSVQNTSFSCGLWVLAVISAVLRGHHTTGLAESQISKFRTLLYSWALTLPEK</sequence>
<feature type="domain" description="Ubiquitin-like protease family profile" evidence="5">
    <location>
        <begin position="1087"/>
        <end position="1267"/>
    </location>
</feature>
<dbReference type="Proteomes" id="UP000290288">
    <property type="component" value="Unassembled WGS sequence"/>
</dbReference>
<dbReference type="GO" id="GO:0008234">
    <property type="term" value="F:cysteine-type peptidase activity"/>
    <property type="evidence" value="ECO:0007669"/>
    <property type="project" value="InterPro"/>
</dbReference>
<feature type="compositionally biased region" description="Basic residues" evidence="4">
    <location>
        <begin position="25"/>
        <end position="35"/>
    </location>
</feature>
<evidence type="ECO:0000313" key="7">
    <source>
        <dbReference type="Proteomes" id="UP000290288"/>
    </source>
</evidence>
<dbReference type="PANTHER" id="PTHR33096">
    <property type="entry name" value="CXC2 DOMAIN-CONTAINING PROTEIN"/>
    <property type="match status" value="1"/>
</dbReference>
<evidence type="ECO:0000256" key="1">
    <source>
        <dbReference type="ARBA" id="ARBA00005234"/>
    </source>
</evidence>
<keyword evidence="2" id="KW-0645">Protease</keyword>
<dbReference type="GO" id="GO:0006508">
    <property type="term" value="P:proteolysis"/>
    <property type="evidence" value="ECO:0007669"/>
    <property type="project" value="UniProtKB-KW"/>
</dbReference>
<name>A0A4Q2DIC1_9AGAR</name>
<feature type="compositionally biased region" description="Basic and acidic residues" evidence="4">
    <location>
        <begin position="47"/>
        <end position="63"/>
    </location>
</feature>
<evidence type="ECO:0000256" key="2">
    <source>
        <dbReference type="ARBA" id="ARBA00022670"/>
    </source>
</evidence>
<dbReference type="Gene3D" id="3.40.395.10">
    <property type="entry name" value="Adenoviral Proteinase, Chain A"/>
    <property type="match status" value="1"/>
</dbReference>
<feature type="region of interest" description="Disordered" evidence="4">
    <location>
        <begin position="975"/>
        <end position="1008"/>
    </location>
</feature>
<protein>
    <recommendedName>
        <fullName evidence="5">Ubiquitin-like protease family profile domain-containing protein</fullName>
    </recommendedName>
</protein>
<feature type="compositionally biased region" description="Acidic residues" evidence="4">
    <location>
        <begin position="71"/>
        <end position="86"/>
    </location>
</feature>
<dbReference type="InterPro" id="IPR003653">
    <property type="entry name" value="Peptidase_C48_C"/>
</dbReference>
<keyword evidence="3" id="KW-0378">Hydrolase</keyword>
<dbReference type="InterPro" id="IPR038765">
    <property type="entry name" value="Papain-like_cys_pep_sf"/>
</dbReference>
<organism evidence="6 7">
    <name type="scientific">Candolleomyces aberdarensis</name>
    <dbReference type="NCBI Taxonomy" id="2316362"/>
    <lineage>
        <taxon>Eukaryota</taxon>
        <taxon>Fungi</taxon>
        <taxon>Dikarya</taxon>
        <taxon>Basidiomycota</taxon>
        <taxon>Agaricomycotina</taxon>
        <taxon>Agaricomycetes</taxon>
        <taxon>Agaricomycetidae</taxon>
        <taxon>Agaricales</taxon>
        <taxon>Agaricineae</taxon>
        <taxon>Psathyrellaceae</taxon>
        <taxon>Candolleomyces</taxon>
    </lineage>
</organism>
<evidence type="ECO:0000259" key="5">
    <source>
        <dbReference type="PROSITE" id="PS50600"/>
    </source>
</evidence>
<feature type="region of interest" description="Disordered" evidence="4">
    <location>
        <begin position="1"/>
        <end position="151"/>
    </location>
</feature>
<accession>A0A4Q2DIC1</accession>
<evidence type="ECO:0000256" key="4">
    <source>
        <dbReference type="SAM" id="MobiDB-lite"/>
    </source>
</evidence>
<dbReference type="Pfam" id="PF18802">
    <property type="entry name" value="CxC1"/>
    <property type="match status" value="1"/>
</dbReference>
<reference evidence="6 7" key="1">
    <citation type="submission" date="2019-01" db="EMBL/GenBank/DDBJ databases">
        <title>Draft genome sequence of Psathyrella aberdarensis IHI B618.</title>
        <authorList>
            <person name="Buettner E."/>
            <person name="Kellner H."/>
        </authorList>
    </citation>
    <scope>NUCLEOTIDE SEQUENCE [LARGE SCALE GENOMIC DNA]</scope>
    <source>
        <strain evidence="6 7">IHI B618</strain>
    </source>
</reference>
<dbReference type="STRING" id="2316362.A0A4Q2DIC1"/>
<dbReference type="SUPFAM" id="SSF54001">
    <property type="entry name" value="Cysteine proteinases"/>
    <property type="match status" value="1"/>
</dbReference>
<dbReference type="InterPro" id="IPR040521">
    <property type="entry name" value="KDZ"/>
</dbReference>
<comment type="similarity">
    <text evidence="1">Belongs to the peptidase C48 family.</text>
</comment>
<dbReference type="EMBL" id="SDEE01000259">
    <property type="protein sequence ID" value="RXW18544.1"/>
    <property type="molecule type" value="Genomic_DNA"/>
</dbReference>
<dbReference type="PROSITE" id="PS50600">
    <property type="entry name" value="ULP_PROTEASE"/>
    <property type="match status" value="1"/>
</dbReference>
<evidence type="ECO:0000313" key="6">
    <source>
        <dbReference type="EMBL" id="RXW18544.1"/>
    </source>
</evidence>
<proteinExistence type="inferred from homology"/>
<evidence type="ECO:0000256" key="3">
    <source>
        <dbReference type="ARBA" id="ARBA00022801"/>
    </source>
</evidence>
<dbReference type="Pfam" id="PF02902">
    <property type="entry name" value="Peptidase_C48"/>
    <property type="match status" value="1"/>
</dbReference>
<feature type="compositionally biased region" description="Basic residues" evidence="4">
    <location>
        <begin position="141"/>
        <end position="151"/>
    </location>
</feature>
<feature type="compositionally biased region" description="Basic residues" evidence="4">
    <location>
        <begin position="1"/>
        <end position="10"/>
    </location>
</feature>
<keyword evidence="7" id="KW-1185">Reference proteome</keyword>
<comment type="caution">
    <text evidence="6">The sequence shown here is derived from an EMBL/GenBank/DDBJ whole genome shotgun (WGS) entry which is preliminary data.</text>
</comment>
<dbReference type="OrthoDB" id="3253684at2759"/>
<dbReference type="GO" id="GO:0019783">
    <property type="term" value="F:ubiquitin-like protein peptidase activity"/>
    <property type="evidence" value="ECO:0007669"/>
    <property type="project" value="UniProtKB-ARBA"/>
</dbReference>
<dbReference type="Pfam" id="PF18758">
    <property type="entry name" value="KDZ"/>
    <property type="match status" value="1"/>
</dbReference>